<dbReference type="OrthoDB" id="1756845at2"/>
<name>A0A229P1I5_9BACL</name>
<gene>
    <name evidence="1" type="ORF">CGZ75_05385</name>
</gene>
<dbReference type="AlphaFoldDB" id="A0A229P1I5"/>
<keyword evidence="2" id="KW-1185">Reference proteome</keyword>
<accession>A0A229P1I5</accession>
<evidence type="ECO:0000313" key="1">
    <source>
        <dbReference type="EMBL" id="OXM16136.1"/>
    </source>
</evidence>
<dbReference type="RefSeq" id="WP_089523220.1">
    <property type="nucleotide sequence ID" value="NZ_NMUQ01000001.1"/>
</dbReference>
<sequence>MSESLYHLRYDTITIGVFVEDNSILSYLPYHNGAEKFPVEVGYPTGLFKLNKSHNPWTVMKGEPRSNQGIRKWLSERVFSPNRPDVKELLKKLGLEKYDVWAIIKKTGGRTHHDKYSIGKANDPLNSKNIIDSSRNKNKEKNFIQDLNNRLNELDKIIDTLPKTHLDTSNSLEFNSGFNFENESYKNSIEPVDVFKNKKNNGS</sequence>
<proteinExistence type="predicted"/>
<dbReference type="Proteomes" id="UP000215145">
    <property type="component" value="Unassembled WGS sequence"/>
</dbReference>
<reference evidence="1 2" key="1">
    <citation type="submission" date="2017-07" db="EMBL/GenBank/DDBJ databases">
        <title>Paenibacillus herberti R33 genome sequencing and assembly.</title>
        <authorList>
            <person name="Su W."/>
        </authorList>
    </citation>
    <scope>NUCLEOTIDE SEQUENCE [LARGE SCALE GENOMIC DNA]</scope>
    <source>
        <strain evidence="1 2">R33</strain>
    </source>
</reference>
<organism evidence="1 2">
    <name type="scientific">Paenibacillus herberti</name>
    <dbReference type="NCBI Taxonomy" id="1619309"/>
    <lineage>
        <taxon>Bacteria</taxon>
        <taxon>Bacillati</taxon>
        <taxon>Bacillota</taxon>
        <taxon>Bacilli</taxon>
        <taxon>Bacillales</taxon>
        <taxon>Paenibacillaceae</taxon>
        <taxon>Paenibacillus</taxon>
    </lineage>
</organism>
<protein>
    <submittedName>
        <fullName evidence="1">Uncharacterized protein</fullName>
    </submittedName>
</protein>
<comment type="caution">
    <text evidence="1">The sequence shown here is derived from an EMBL/GenBank/DDBJ whole genome shotgun (WGS) entry which is preliminary data.</text>
</comment>
<evidence type="ECO:0000313" key="2">
    <source>
        <dbReference type="Proteomes" id="UP000215145"/>
    </source>
</evidence>
<dbReference type="EMBL" id="NMUQ01000001">
    <property type="protein sequence ID" value="OXM16136.1"/>
    <property type="molecule type" value="Genomic_DNA"/>
</dbReference>